<protein>
    <recommendedName>
        <fullName evidence="3">SCP1.201-like deaminase</fullName>
    </recommendedName>
</protein>
<dbReference type="Pfam" id="PF14428">
    <property type="entry name" value="DddA-like"/>
    <property type="match status" value="1"/>
</dbReference>
<name>A0A2T0GRH2_ACTMO</name>
<gene>
    <name evidence="1" type="ORF">CEP50_19410</name>
</gene>
<evidence type="ECO:0000313" key="2">
    <source>
        <dbReference type="Proteomes" id="UP000239352"/>
    </source>
</evidence>
<sequence>MSHVEELANGIAALLRQIPPEQLHQARAWVEEYALPTLAEIGQGSSSPELAEAVALLQHTRELIDDVLALSATTHQHLVNYLATLGLNNEQPPPSLPHPSTLPRVPTDAAGDHSWIDQIRERLPAYTGGQTTGLVYDQDGTELQITSGREEISERARLNLHDSTWFSTDDRGAPAVFTHVEVKYAQRMRERGQTHGVVVLNNPICDMERGCGAAVQAILPQGSTLVVWEPGATKPIELRGKARP</sequence>
<accession>A0A2T0GRH2</accession>
<dbReference type="InterPro" id="IPR032724">
    <property type="entry name" value="SCP1.201-like"/>
</dbReference>
<evidence type="ECO:0000313" key="1">
    <source>
        <dbReference type="EMBL" id="PRW61687.1"/>
    </source>
</evidence>
<dbReference type="RefSeq" id="WP_106115352.1">
    <property type="nucleotide sequence ID" value="NZ_PVSR01000067.1"/>
</dbReference>
<dbReference type="AlphaFoldDB" id="A0A2T0GRH2"/>
<dbReference type="Proteomes" id="UP000239352">
    <property type="component" value="Unassembled WGS sequence"/>
</dbReference>
<organism evidence="1 2">
    <name type="scientific">Actinopolyspora mortivallis</name>
    <dbReference type="NCBI Taxonomy" id="33906"/>
    <lineage>
        <taxon>Bacteria</taxon>
        <taxon>Bacillati</taxon>
        <taxon>Actinomycetota</taxon>
        <taxon>Actinomycetes</taxon>
        <taxon>Actinopolysporales</taxon>
        <taxon>Actinopolysporaceae</taxon>
        <taxon>Actinopolyspora</taxon>
    </lineage>
</organism>
<reference evidence="1 2" key="1">
    <citation type="submission" date="2018-03" db="EMBL/GenBank/DDBJ databases">
        <title>Actinopolyspora mortivallis from Sahara, screening for active biomolecules.</title>
        <authorList>
            <person name="Selama O."/>
            <person name="Wellington E.M.H."/>
            <person name="Hacene H."/>
        </authorList>
    </citation>
    <scope>NUCLEOTIDE SEQUENCE [LARGE SCALE GENOMIC DNA]</scope>
    <source>
        <strain evidence="1 2">M5A</strain>
    </source>
</reference>
<comment type="caution">
    <text evidence="1">The sequence shown here is derived from an EMBL/GenBank/DDBJ whole genome shotgun (WGS) entry which is preliminary data.</text>
</comment>
<dbReference type="InParanoid" id="A0A2T0GRH2"/>
<dbReference type="EMBL" id="PVSR01000067">
    <property type="protein sequence ID" value="PRW61687.1"/>
    <property type="molecule type" value="Genomic_DNA"/>
</dbReference>
<proteinExistence type="predicted"/>
<evidence type="ECO:0008006" key="3">
    <source>
        <dbReference type="Google" id="ProtNLM"/>
    </source>
</evidence>
<keyword evidence="2" id="KW-1185">Reference proteome</keyword>